<gene>
    <name evidence="2" type="ORF">B0J12DRAFT_234626</name>
</gene>
<proteinExistence type="predicted"/>
<reference evidence="2 3" key="1">
    <citation type="journal article" date="2021" name="Nat. Commun.">
        <title>Genetic determinants of endophytism in the Arabidopsis root mycobiome.</title>
        <authorList>
            <person name="Mesny F."/>
            <person name="Miyauchi S."/>
            <person name="Thiergart T."/>
            <person name="Pickel B."/>
            <person name="Atanasova L."/>
            <person name="Karlsson M."/>
            <person name="Huettel B."/>
            <person name="Barry K.W."/>
            <person name="Haridas S."/>
            <person name="Chen C."/>
            <person name="Bauer D."/>
            <person name="Andreopoulos W."/>
            <person name="Pangilinan J."/>
            <person name="LaButti K."/>
            <person name="Riley R."/>
            <person name="Lipzen A."/>
            <person name="Clum A."/>
            <person name="Drula E."/>
            <person name="Henrissat B."/>
            <person name="Kohler A."/>
            <person name="Grigoriev I.V."/>
            <person name="Martin F.M."/>
            <person name="Hacquard S."/>
        </authorList>
    </citation>
    <scope>NUCLEOTIDE SEQUENCE [LARGE SCALE GENOMIC DNA]</scope>
    <source>
        <strain evidence="2 3">MPI-SDFR-AT-0080</strain>
    </source>
</reference>
<dbReference type="Proteomes" id="UP000774617">
    <property type="component" value="Unassembled WGS sequence"/>
</dbReference>
<protein>
    <submittedName>
        <fullName evidence="2">Uncharacterized protein</fullName>
    </submittedName>
</protein>
<sequence length="203" mass="22515">MQICRCWADFFGVAAAGTAILISVRTDRQFQKPLASRLSQSFAPYVISGCPKIFPYLPVPGSSAGFGPRTRDSPPSQLLEARGRRNRGDLSQLAWLFIYRQLSGSYSETTRPAPKPRGGENLENSVSTSHNLREQAPHAAPSMRISGSKKLAKLGRRPLSFNLRAPAHESPAKRAGRNAQSWTWQQILCLISLQIECRETNHK</sequence>
<evidence type="ECO:0000313" key="2">
    <source>
        <dbReference type="EMBL" id="KAH7062331.1"/>
    </source>
</evidence>
<feature type="region of interest" description="Disordered" evidence="1">
    <location>
        <begin position="106"/>
        <end position="147"/>
    </location>
</feature>
<dbReference type="EMBL" id="JAGTJR010000003">
    <property type="protein sequence ID" value="KAH7062331.1"/>
    <property type="molecule type" value="Genomic_DNA"/>
</dbReference>
<comment type="caution">
    <text evidence="2">The sequence shown here is derived from an EMBL/GenBank/DDBJ whole genome shotgun (WGS) entry which is preliminary data.</text>
</comment>
<evidence type="ECO:0000256" key="1">
    <source>
        <dbReference type="SAM" id="MobiDB-lite"/>
    </source>
</evidence>
<organism evidence="2 3">
    <name type="scientific">Macrophomina phaseolina</name>
    <dbReference type="NCBI Taxonomy" id="35725"/>
    <lineage>
        <taxon>Eukaryota</taxon>
        <taxon>Fungi</taxon>
        <taxon>Dikarya</taxon>
        <taxon>Ascomycota</taxon>
        <taxon>Pezizomycotina</taxon>
        <taxon>Dothideomycetes</taxon>
        <taxon>Dothideomycetes incertae sedis</taxon>
        <taxon>Botryosphaeriales</taxon>
        <taxon>Botryosphaeriaceae</taxon>
        <taxon>Macrophomina</taxon>
    </lineage>
</organism>
<accession>A0ABQ8GSU9</accession>
<evidence type="ECO:0000313" key="3">
    <source>
        <dbReference type="Proteomes" id="UP000774617"/>
    </source>
</evidence>
<keyword evidence="3" id="KW-1185">Reference proteome</keyword>
<name>A0ABQ8GSU9_9PEZI</name>